<evidence type="ECO:0000313" key="2">
    <source>
        <dbReference type="EMBL" id="KZW03802.1"/>
    </source>
</evidence>
<feature type="region of interest" description="Disordered" evidence="1">
    <location>
        <begin position="1"/>
        <end position="20"/>
    </location>
</feature>
<gene>
    <name evidence="2" type="ORF">EXIGLDRAFT_3865</name>
</gene>
<proteinExistence type="predicted"/>
<dbReference type="InParanoid" id="A0A165QLV0"/>
<sequence>MIPSHARGRESQGDHAMSGQDVLSGVRDVGAFTRRKSIDDPRLPCQTLAKFPLGTATVLSPPHSFVSLPFHADPAVVLGSHRGPEIYCEAGSTLRELASSSGRSSLVAALHRVLVCKCKQLRLVDEARIGRVASHSDTWDRGLRAGRTWLCVVARAELPFQTRA</sequence>
<protein>
    <submittedName>
        <fullName evidence="2">Uncharacterized protein</fullName>
    </submittedName>
</protein>
<organism evidence="2 3">
    <name type="scientific">Exidia glandulosa HHB12029</name>
    <dbReference type="NCBI Taxonomy" id="1314781"/>
    <lineage>
        <taxon>Eukaryota</taxon>
        <taxon>Fungi</taxon>
        <taxon>Dikarya</taxon>
        <taxon>Basidiomycota</taxon>
        <taxon>Agaricomycotina</taxon>
        <taxon>Agaricomycetes</taxon>
        <taxon>Auriculariales</taxon>
        <taxon>Exidiaceae</taxon>
        <taxon>Exidia</taxon>
    </lineage>
</organism>
<dbReference type="Proteomes" id="UP000077266">
    <property type="component" value="Unassembled WGS sequence"/>
</dbReference>
<keyword evidence="3" id="KW-1185">Reference proteome</keyword>
<name>A0A165QLV0_EXIGL</name>
<dbReference type="AlphaFoldDB" id="A0A165QLV0"/>
<evidence type="ECO:0000256" key="1">
    <source>
        <dbReference type="SAM" id="MobiDB-lite"/>
    </source>
</evidence>
<accession>A0A165QLV0</accession>
<evidence type="ECO:0000313" key="3">
    <source>
        <dbReference type="Proteomes" id="UP000077266"/>
    </source>
</evidence>
<reference evidence="2 3" key="1">
    <citation type="journal article" date="2016" name="Mol. Biol. Evol.">
        <title>Comparative Genomics of Early-Diverging Mushroom-Forming Fungi Provides Insights into the Origins of Lignocellulose Decay Capabilities.</title>
        <authorList>
            <person name="Nagy L.G."/>
            <person name="Riley R."/>
            <person name="Tritt A."/>
            <person name="Adam C."/>
            <person name="Daum C."/>
            <person name="Floudas D."/>
            <person name="Sun H."/>
            <person name="Yadav J.S."/>
            <person name="Pangilinan J."/>
            <person name="Larsson K.H."/>
            <person name="Matsuura K."/>
            <person name="Barry K."/>
            <person name="Labutti K."/>
            <person name="Kuo R."/>
            <person name="Ohm R.A."/>
            <person name="Bhattacharya S.S."/>
            <person name="Shirouzu T."/>
            <person name="Yoshinaga Y."/>
            <person name="Martin F.M."/>
            <person name="Grigoriev I.V."/>
            <person name="Hibbett D.S."/>
        </authorList>
    </citation>
    <scope>NUCLEOTIDE SEQUENCE [LARGE SCALE GENOMIC DNA]</scope>
    <source>
        <strain evidence="2 3">HHB12029</strain>
    </source>
</reference>
<dbReference type="EMBL" id="KV425882">
    <property type="protein sequence ID" value="KZW03802.1"/>
    <property type="molecule type" value="Genomic_DNA"/>
</dbReference>